<dbReference type="InterPro" id="IPR001387">
    <property type="entry name" value="Cro/C1-type_HTH"/>
</dbReference>
<dbReference type="NCBIfam" id="NF006071">
    <property type="entry name" value="PRK08215.1"/>
    <property type="match status" value="1"/>
</dbReference>
<dbReference type="InterPro" id="IPR007624">
    <property type="entry name" value="RNA_pol_sigma70_r3"/>
</dbReference>
<dbReference type="PROSITE" id="PS00716">
    <property type="entry name" value="SIGMA70_2"/>
    <property type="match status" value="1"/>
</dbReference>
<dbReference type="PRINTS" id="PR00046">
    <property type="entry name" value="SIGMA70FCT"/>
</dbReference>
<dbReference type="InterPro" id="IPR007630">
    <property type="entry name" value="RNA_pol_sigma70_r4"/>
</dbReference>
<keyword evidence="4 7" id="KW-0731">Sigma factor</keyword>
<evidence type="ECO:0000256" key="2">
    <source>
        <dbReference type="ARBA" id="ARBA00022969"/>
    </source>
</evidence>
<dbReference type="GO" id="GO:0006352">
    <property type="term" value="P:DNA-templated transcription initiation"/>
    <property type="evidence" value="ECO:0007669"/>
    <property type="project" value="InterPro"/>
</dbReference>
<dbReference type="PANTHER" id="PTHR30603:SF17">
    <property type="entry name" value="RNA POLYMERASE SIGMA-G FACTOR"/>
    <property type="match status" value="1"/>
</dbReference>
<dbReference type="AlphaFoldDB" id="A0A9D2AD42"/>
<dbReference type="Pfam" id="PF04545">
    <property type="entry name" value="Sigma70_r4"/>
    <property type="match status" value="1"/>
</dbReference>
<dbReference type="PROSITE" id="PS50943">
    <property type="entry name" value="HTH_CROC1"/>
    <property type="match status" value="1"/>
</dbReference>
<dbReference type="PIRSF" id="PIRSF000770">
    <property type="entry name" value="RNA_pol_sigma-SigE/K"/>
    <property type="match status" value="1"/>
</dbReference>
<dbReference type="PROSITE" id="PS00715">
    <property type="entry name" value="SIGMA70_1"/>
    <property type="match status" value="1"/>
</dbReference>
<evidence type="ECO:0000259" key="8">
    <source>
        <dbReference type="PROSITE" id="PS50943"/>
    </source>
</evidence>
<evidence type="ECO:0000256" key="7">
    <source>
        <dbReference type="RuleBase" id="RU362124"/>
    </source>
</evidence>
<comment type="caution">
    <text evidence="9">The sequence shown here is derived from an EMBL/GenBank/DDBJ whole genome shotgun (WGS) entry which is preliminary data.</text>
</comment>
<dbReference type="Gene3D" id="1.20.140.160">
    <property type="match status" value="1"/>
</dbReference>
<dbReference type="NCBIfam" id="TIGR02980">
    <property type="entry name" value="SigBFG"/>
    <property type="match status" value="1"/>
</dbReference>
<proteinExistence type="inferred from homology"/>
<dbReference type="InterPro" id="IPR007627">
    <property type="entry name" value="RNA_pol_sigma70_r2"/>
</dbReference>
<gene>
    <name evidence="9" type="primary">sigG</name>
    <name evidence="9" type="ORF">H9865_03930</name>
</gene>
<accession>A0A9D2AD42</accession>
<comment type="similarity">
    <text evidence="1 7">Belongs to the sigma-70 factor family.</text>
</comment>
<keyword evidence="6 7" id="KW-0804">Transcription</keyword>
<evidence type="ECO:0000256" key="5">
    <source>
        <dbReference type="ARBA" id="ARBA00023125"/>
    </source>
</evidence>
<protein>
    <recommendedName>
        <fullName evidence="7">RNA polymerase sigma factor</fullName>
    </recommendedName>
</protein>
<dbReference type="GO" id="GO:0003677">
    <property type="term" value="F:DNA binding"/>
    <property type="evidence" value="ECO:0007669"/>
    <property type="project" value="UniProtKB-KW"/>
</dbReference>
<dbReference type="Pfam" id="PF04539">
    <property type="entry name" value="Sigma70_r3"/>
    <property type="match status" value="1"/>
</dbReference>
<dbReference type="GO" id="GO:0016987">
    <property type="term" value="F:sigma factor activity"/>
    <property type="evidence" value="ECO:0007669"/>
    <property type="project" value="UniProtKB-KW"/>
</dbReference>
<sequence length="256" mass="28693">MYYGKVEICGVNTSKLPVLTEKEKTALLRAARAGDQQARQRMIQGNLRLVLSVVQKFVGRGESMDDLFQVGCIGLIKAIDHFDPDLNVRFSTYGVPMIVGEIRRFLRDNNAVRVSRSVRDIAYKAMQAKEQLQKELGREPHMDEIAHKVQLPTSTVTLALESVVDPVSLYEPVYSDEGDTIYVMDQLGDSGGEDSWISGIMFKDTVQALSEREKKIMALRYLSGKTQVEVAKEIGISQAQVSRLEKNALGRIKDRL</sequence>
<dbReference type="Pfam" id="PF04542">
    <property type="entry name" value="Sigma70_r2"/>
    <property type="match status" value="1"/>
</dbReference>
<name>A0A9D2AD42_9FIRM</name>
<dbReference type="InterPro" id="IPR050239">
    <property type="entry name" value="Sigma-70_RNA_pol_init_factors"/>
</dbReference>
<reference evidence="9" key="2">
    <citation type="submission" date="2021-04" db="EMBL/GenBank/DDBJ databases">
        <authorList>
            <person name="Gilroy R."/>
        </authorList>
    </citation>
    <scope>NUCLEOTIDE SEQUENCE</scope>
    <source>
        <strain evidence="9">2239</strain>
    </source>
</reference>
<keyword evidence="5 7" id="KW-0238">DNA-binding</keyword>
<keyword evidence="2" id="KW-0749">Sporulation</keyword>
<dbReference type="CDD" id="cd06171">
    <property type="entry name" value="Sigma70_r4"/>
    <property type="match status" value="1"/>
</dbReference>
<evidence type="ECO:0000256" key="1">
    <source>
        <dbReference type="ARBA" id="ARBA00007788"/>
    </source>
</evidence>
<dbReference type="PANTHER" id="PTHR30603">
    <property type="entry name" value="RNA POLYMERASE SIGMA FACTOR RPO"/>
    <property type="match status" value="1"/>
</dbReference>
<organism evidence="9 10">
    <name type="scientific">Candidatus Allofournierella pullicola</name>
    <dbReference type="NCBI Taxonomy" id="2838596"/>
    <lineage>
        <taxon>Bacteria</taxon>
        <taxon>Bacillati</taxon>
        <taxon>Bacillota</taxon>
        <taxon>Clostridia</taxon>
        <taxon>Eubacteriales</taxon>
        <taxon>Oscillospiraceae</taxon>
        <taxon>Allofournierella</taxon>
    </lineage>
</organism>
<dbReference type="EMBL" id="DXFW01000012">
    <property type="protein sequence ID" value="HIX05244.1"/>
    <property type="molecule type" value="Genomic_DNA"/>
</dbReference>
<keyword evidence="3 7" id="KW-0805">Transcription regulation</keyword>
<evidence type="ECO:0000256" key="6">
    <source>
        <dbReference type="ARBA" id="ARBA00023163"/>
    </source>
</evidence>
<dbReference type="InterPro" id="IPR014284">
    <property type="entry name" value="RNA_pol_sigma-70_dom"/>
</dbReference>
<dbReference type="Gene3D" id="1.20.120.1810">
    <property type="match status" value="1"/>
</dbReference>
<dbReference type="Proteomes" id="UP000824193">
    <property type="component" value="Unassembled WGS sequence"/>
</dbReference>
<evidence type="ECO:0000256" key="3">
    <source>
        <dbReference type="ARBA" id="ARBA00023015"/>
    </source>
</evidence>
<dbReference type="SUPFAM" id="SSF88659">
    <property type="entry name" value="Sigma3 and sigma4 domains of RNA polymerase sigma factors"/>
    <property type="match status" value="2"/>
</dbReference>
<dbReference type="InterPro" id="IPR013325">
    <property type="entry name" value="RNA_pol_sigma_r2"/>
</dbReference>
<feature type="domain" description="HTH cro/C1-type" evidence="8">
    <location>
        <begin position="224"/>
        <end position="247"/>
    </location>
</feature>
<dbReference type="InterPro" id="IPR014322">
    <property type="entry name" value="RNA_pol_sigma-B/F/G"/>
</dbReference>
<evidence type="ECO:0000313" key="10">
    <source>
        <dbReference type="Proteomes" id="UP000824193"/>
    </source>
</evidence>
<dbReference type="InterPro" id="IPR000943">
    <property type="entry name" value="RNA_pol_sigma70"/>
</dbReference>
<evidence type="ECO:0000313" key="9">
    <source>
        <dbReference type="EMBL" id="HIX05244.1"/>
    </source>
</evidence>
<evidence type="ECO:0000256" key="4">
    <source>
        <dbReference type="ARBA" id="ARBA00023082"/>
    </source>
</evidence>
<comment type="function">
    <text evidence="7">Sigma factors are initiation factors that promote the attachment of RNA polymerase to specific initiation sites and are then released.</text>
</comment>
<dbReference type="SUPFAM" id="SSF88946">
    <property type="entry name" value="Sigma2 domain of RNA polymerase sigma factors"/>
    <property type="match status" value="1"/>
</dbReference>
<dbReference type="InterPro" id="IPR013324">
    <property type="entry name" value="RNA_pol_sigma_r3/r4-like"/>
</dbReference>
<dbReference type="GO" id="GO:0030435">
    <property type="term" value="P:sporulation resulting in formation of a cellular spore"/>
    <property type="evidence" value="ECO:0007669"/>
    <property type="project" value="UniProtKB-KW"/>
</dbReference>
<dbReference type="NCBIfam" id="TIGR02937">
    <property type="entry name" value="sigma70-ECF"/>
    <property type="match status" value="1"/>
</dbReference>
<reference evidence="9" key="1">
    <citation type="journal article" date="2021" name="PeerJ">
        <title>Extensive microbial diversity within the chicken gut microbiome revealed by metagenomics and culture.</title>
        <authorList>
            <person name="Gilroy R."/>
            <person name="Ravi A."/>
            <person name="Getino M."/>
            <person name="Pursley I."/>
            <person name="Horton D.L."/>
            <person name="Alikhan N.F."/>
            <person name="Baker D."/>
            <person name="Gharbi K."/>
            <person name="Hall N."/>
            <person name="Watson M."/>
            <person name="Adriaenssens E.M."/>
            <person name="Foster-Nyarko E."/>
            <person name="Jarju S."/>
            <person name="Secka A."/>
            <person name="Antonio M."/>
            <person name="Oren A."/>
            <person name="Chaudhuri R.R."/>
            <person name="La Ragione R."/>
            <person name="Hildebrand F."/>
            <person name="Pallen M.J."/>
        </authorList>
    </citation>
    <scope>NUCLEOTIDE SEQUENCE</scope>
    <source>
        <strain evidence="9">2239</strain>
    </source>
</reference>